<evidence type="ECO:0000313" key="1">
    <source>
        <dbReference type="EMBL" id="AUW94533.1"/>
    </source>
</evidence>
<accession>A0ABM6RT91</accession>
<reference evidence="1 2" key="1">
    <citation type="journal article" date="2019" name="Sci. Rep.">
        <title>Sulfobacillus thermotolerans: new insights into resistance and metabolic capacities of acidophilic chemolithotrophs.</title>
        <authorList>
            <person name="Panyushkina A.E."/>
            <person name="Babenko V.V."/>
            <person name="Nikitina A.S."/>
            <person name="Selezneva O.V."/>
            <person name="Tsaplina I.A."/>
            <person name="Letarova M.A."/>
            <person name="Kostryukova E.S."/>
            <person name="Letarov A.V."/>
        </authorList>
    </citation>
    <scope>NUCLEOTIDE SEQUENCE [LARGE SCALE GENOMIC DNA]</scope>
    <source>
        <strain evidence="1 2">Kr1</strain>
    </source>
</reference>
<evidence type="ECO:0000313" key="2">
    <source>
        <dbReference type="Proteomes" id="UP000325292"/>
    </source>
</evidence>
<name>A0ABM6RT91_9FIRM</name>
<evidence type="ECO:0008006" key="3">
    <source>
        <dbReference type="Google" id="ProtNLM"/>
    </source>
</evidence>
<proteinExistence type="predicted"/>
<sequence length="186" mass="20750">MDIVRKMAHMILEDPFLTAGDLAKKLGYAEEKTIYYWLSKENYPGLQAFKRAVIAGRYIMPPLKARESHSAYGRIPLLEGFDENGAAILTTDSLSDDMSANVLGRFAWHYHGPQQGPIQNGDMLLLIKLEPSDRAKWVLAGAPRTPTVLMKIMDGDTVVYVHPETYEPATVPAQLHGIVQIIRAMV</sequence>
<protein>
    <recommendedName>
        <fullName evidence="3">Peptidase S24/S26A/S26B/S26C domain-containing protein</fullName>
    </recommendedName>
</protein>
<dbReference type="Proteomes" id="UP000325292">
    <property type="component" value="Chromosome"/>
</dbReference>
<keyword evidence="2" id="KW-1185">Reference proteome</keyword>
<gene>
    <name evidence="1" type="ORF">BXT84_11750</name>
</gene>
<dbReference type="EMBL" id="CP019454">
    <property type="protein sequence ID" value="AUW94533.1"/>
    <property type="molecule type" value="Genomic_DNA"/>
</dbReference>
<organism evidence="1 2">
    <name type="scientific">Sulfobacillus thermotolerans</name>
    <dbReference type="NCBI Taxonomy" id="338644"/>
    <lineage>
        <taxon>Bacteria</taxon>
        <taxon>Bacillati</taxon>
        <taxon>Bacillota</taxon>
        <taxon>Clostridia</taxon>
        <taxon>Eubacteriales</taxon>
        <taxon>Clostridiales Family XVII. Incertae Sedis</taxon>
        <taxon>Sulfobacillus</taxon>
    </lineage>
</organism>